<evidence type="ECO:0000256" key="3">
    <source>
        <dbReference type="ARBA" id="ARBA00016337"/>
    </source>
</evidence>
<dbReference type="Pfam" id="PF02424">
    <property type="entry name" value="ApbE"/>
    <property type="match status" value="1"/>
</dbReference>
<evidence type="ECO:0000256" key="5">
    <source>
        <dbReference type="ARBA" id="ARBA00022679"/>
    </source>
</evidence>
<comment type="catalytic activity">
    <reaction evidence="10">
        <text>L-threonyl-[protein] + FAD = FMN-L-threonyl-[protein] + AMP + H(+)</text>
        <dbReference type="Rhea" id="RHEA:36847"/>
        <dbReference type="Rhea" id="RHEA-COMP:11060"/>
        <dbReference type="Rhea" id="RHEA-COMP:11061"/>
        <dbReference type="ChEBI" id="CHEBI:15378"/>
        <dbReference type="ChEBI" id="CHEBI:30013"/>
        <dbReference type="ChEBI" id="CHEBI:57692"/>
        <dbReference type="ChEBI" id="CHEBI:74257"/>
        <dbReference type="ChEBI" id="CHEBI:456215"/>
        <dbReference type="EC" id="2.7.1.180"/>
    </reaction>
</comment>
<proteinExistence type="predicted"/>
<keyword evidence="4" id="KW-0285">Flavoprotein</keyword>
<dbReference type="RefSeq" id="WP_344827450.1">
    <property type="nucleotide sequence ID" value="NZ_BAAAUV010000006.1"/>
</dbReference>
<protein>
    <recommendedName>
        <fullName evidence="3">FAD:protein FMN transferase</fullName>
        <ecNumber evidence="2">2.7.1.180</ecNumber>
    </recommendedName>
    <alternativeName>
        <fullName evidence="9">Flavin transferase</fullName>
    </alternativeName>
</protein>
<dbReference type="InterPro" id="IPR003374">
    <property type="entry name" value="ApbE-like_sf"/>
</dbReference>
<evidence type="ECO:0000256" key="4">
    <source>
        <dbReference type="ARBA" id="ARBA00022630"/>
    </source>
</evidence>
<accession>A0ABP6Q8E1</accession>
<keyword evidence="8" id="KW-0460">Magnesium</keyword>
<evidence type="ECO:0000256" key="7">
    <source>
        <dbReference type="ARBA" id="ARBA00022827"/>
    </source>
</evidence>
<evidence type="ECO:0000256" key="9">
    <source>
        <dbReference type="ARBA" id="ARBA00031306"/>
    </source>
</evidence>
<evidence type="ECO:0000256" key="6">
    <source>
        <dbReference type="ARBA" id="ARBA00022723"/>
    </source>
</evidence>
<sequence>MTGRAEFPLWGGEATVLVADGTRAEAARAAVGTVVEAVDAALSVHREDSVAAWVNRAEGREVRTGELFRWALEIALRAWRASGGLVDVAGGSLDWREAVIEDPLRLPAGARLDFGSVGKAWAADLAAERAAEAAGCGVLVALAGDLAVAGEIPAEGWTVRVCDDHRTAGGLPDGQDVRLTAAGGLATSSLRVRGHRSLDGTVVNHIVDPRSGLPVRGEWRTVTVSAGSCVDANIATTETLVLGHDRRLAGRGLPARLVHADGWTRTLNGWPEREAA</sequence>
<name>A0ABP6Q8E1_9ACTN</name>
<evidence type="ECO:0000313" key="12">
    <source>
        <dbReference type="Proteomes" id="UP001501237"/>
    </source>
</evidence>
<dbReference type="Gene3D" id="3.10.520.10">
    <property type="entry name" value="ApbE-like domains"/>
    <property type="match status" value="2"/>
</dbReference>
<comment type="cofactor">
    <cofactor evidence="1">
        <name>Mg(2+)</name>
        <dbReference type="ChEBI" id="CHEBI:18420"/>
    </cofactor>
</comment>
<organism evidence="11 12">
    <name type="scientific">Actinocorallia longicatena</name>
    <dbReference type="NCBI Taxonomy" id="111803"/>
    <lineage>
        <taxon>Bacteria</taxon>
        <taxon>Bacillati</taxon>
        <taxon>Actinomycetota</taxon>
        <taxon>Actinomycetes</taxon>
        <taxon>Streptosporangiales</taxon>
        <taxon>Thermomonosporaceae</taxon>
        <taxon>Actinocorallia</taxon>
    </lineage>
</organism>
<dbReference type="PANTHER" id="PTHR30040">
    <property type="entry name" value="THIAMINE BIOSYNTHESIS LIPOPROTEIN APBE"/>
    <property type="match status" value="1"/>
</dbReference>
<dbReference type="PANTHER" id="PTHR30040:SF2">
    <property type="entry name" value="FAD:PROTEIN FMN TRANSFERASE"/>
    <property type="match status" value="1"/>
</dbReference>
<comment type="caution">
    <text evidence="11">The sequence shown here is derived from an EMBL/GenBank/DDBJ whole genome shotgun (WGS) entry which is preliminary data.</text>
</comment>
<evidence type="ECO:0000313" key="11">
    <source>
        <dbReference type="EMBL" id="GAA3209979.1"/>
    </source>
</evidence>
<gene>
    <name evidence="11" type="ORF">GCM10010468_27660</name>
</gene>
<dbReference type="EMBL" id="BAAAUV010000006">
    <property type="protein sequence ID" value="GAA3209979.1"/>
    <property type="molecule type" value="Genomic_DNA"/>
</dbReference>
<dbReference type="InterPro" id="IPR024932">
    <property type="entry name" value="ApbE"/>
</dbReference>
<dbReference type="Proteomes" id="UP001501237">
    <property type="component" value="Unassembled WGS sequence"/>
</dbReference>
<keyword evidence="5 11" id="KW-0808">Transferase</keyword>
<evidence type="ECO:0000256" key="10">
    <source>
        <dbReference type="ARBA" id="ARBA00048540"/>
    </source>
</evidence>
<keyword evidence="12" id="KW-1185">Reference proteome</keyword>
<keyword evidence="6" id="KW-0479">Metal-binding</keyword>
<evidence type="ECO:0000256" key="1">
    <source>
        <dbReference type="ARBA" id="ARBA00001946"/>
    </source>
</evidence>
<dbReference type="EC" id="2.7.1.180" evidence="2"/>
<evidence type="ECO:0000256" key="8">
    <source>
        <dbReference type="ARBA" id="ARBA00022842"/>
    </source>
</evidence>
<dbReference type="GO" id="GO:0016740">
    <property type="term" value="F:transferase activity"/>
    <property type="evidence" value="ECO:0007669"/>
    <property type="project" value="UniProtKB-KW"/>
</dbReference>
<reference evidence="12" key="1">
    <citation type="journal article" date="2019" name="Int. J. Syst. Evol. Microbiol.">
        <title>The Global Catalogue of Microorganisms (GCM) 10K type strain sequencing project: providing services to taxonomists for standard genome sequencing and annotation.</title>
        <authorList>
            <consortium name="The Broad Institute Genomics Platform"/>
            <consortium name="The Broad Institute Genome Sequencing Center for Infectious Disease"/>
            <person name="Wu L."/>
            <person name="Ma J."/>
        </authorList>
    </citation>
    <scope>NUCLEOTIDE SEQUENCE [LARGE SCALE GENOMIC DNA]</scope>
    <source>
        <strain evidence="12">JCM 9377</strain>
    </source>
</reference>
<evidence type="ECO:0000256" key="2">
    <source>
        <dbReference type="ARBA" id="ARBA00011955"/>
    </source>
</evidence>
<dbReference type="SUPFAM" id="SSF143631">
    <property type="entry name" value="ApbE-like"/>
    <property type="match status" value="1"/>
</dbReference>
<keyword evidence="7" id="KW-0274">FAD</keyword>